<evidence type="ECO:0000313" key="4">
    <source>
        <dbReference type="Proteomes" id="UP000317648"/>
    </source>
</evidence>
<dbReference type="Gene3D" id="3.60.110.10">
    <property type="entry name" value="Carbon-nitrogen hydrolase"/>
    <property type="match status" value="1"/>
</dbReference>
<dbReference type="GO" id="GO:0047417">
    <property type="term" value="F:N-carbamoyl-D-amino acid hydrolase activity"/>
    <property type="evidence" value="ECO:0007669"/>
    <property type="project" value="UniProtKB-EC"/>
</dbReference>
<dbReference type="RefSeq" id="WP_145054819.1">
    <property type="nucleotide sequence ID" value="NZ_CP036433.1"/>
</dbReference>
<dbReference type="PROSITE" id="PS50263">
    <property type="entry name" value="CN_HYDROLASE"/>
    <property type="match status" value="1"/>
</dbReference>
<sequence length="296" mass="31686">MSTPYEFSVAGVQMDVQLGQADVNLASMLAALRQTAADGVHLTVFPECALAGYCFTRLDEARPHAQTIPGPATDAMAQVCAEHGVYVAFGMLEDTGDDLFNVCVLIGPAGIVGVYRKVHLPFLGVDRYTTPGDQPFAVHDIGGLKVGMLICYDGSFPEASRCLALDGADLIILPTNWPPGAEMSALHGSNTRAAENTVYFLAVDRIGVERGVSFIGRSRLCDPRGATIADAPHADPQIVRGVIDTRKARTKRLVRTPHEDIVDRIHDRRPEFYGRLLEPTAAAGSRPSAAEASSAD</sequence>
<dbReference type="EC" id="3.5.1.77" evidence="3"/>
<dbReference type="SUPFAM" id="SSF56317">
    <property type="entry name" value="Carbon-nitrogen hydrolase"/>
    <property type="match status" value="1"/>
</dbReference>
<protein>
    <submittedName>
        <fullName evidence="3">N-carbamoyl-D-amino acid hydrolase</fullName>
        <ecNumber evidence="3">3.5.1.77</ecNumber>
    </submittedName>
</protein>
<accession>A0A518DWE7</accession>
<dbReference type="Proteomes" id="UP000317648">
    <property type="component" value="Chromosome"/>
</dbReference>
<dbReference type="AlphaFoldDB" id="A0A518DWE7"/>
<reference evidence="3 4" key="1">
    <citation type="submission" date="2019-02" db="EMBL/GenBank/DDBJ databases">
        <title>Deep-cultivation of Planctomycetes and their phenomic and genomic characterization uncovers novel biology.</title>
        <authorList>
            <person name="Wiegand S."/>
            <person name="Jogler M."/>
            <person name="Boedeker C."/>
            <person name="Pinto D."/>
            <person name="Vollmers J."/>
            <person name="Rivas-Marin E."/>
            <person name="Kohn T."/>
            <person name="Peeters S.H."/>
            <person name="Heuer A."/>
            <person name="Rast P."/>
            <person name="Oberbeckmann S."/>
            <person name="Bunk B."/>
            <person name="Jeske O."/>
            <person name="Meyerdierks A."/>
            <person name="Storesund J.E."/>
            <person name="Kallscheuer N."/>
            <person name="Luecker S."/>
            <person name="Lage O.M."/>
            <person name="Pohl T."/>
            <person name="Merkel B.J."/>
            <person name="Hornburger P."/>
            <person name="Mueller R.-W."/>
            <person name="Bruemmer F."/>
            <person name="Labrenz M."/>
            <person name="Spormann A.M."/>
            <person name="Op den Camp H."/>
            <person name="Overmann J."/>
            <person name="Amann R."/>
            <person name="Jetten M.S.M."/>
            <person name="Mascher T."/>
            <person name="Medema M.H."/>
            <person name="Devos D.P."/>
            <person name="Kaster A.-K."/>
            <person name="Ovreas L."/>
            <person name="Rohde M."/>
            <person name="Galperin M.Y."/>
            <person name="Jogler C."/>
        </authorList>
    </citation>
    <scope>NUCLEOTIDE SEQUENCE [LARGE SCALE GENOMIC DNA]</scope>
    <source>
        <strain evidence="3 4">Pla85_3_4</strain>
    </source>
</reference>
<proteinExistence type="predicted"/>
<dbReference type="PANTHER" id="PTHR43674:SF2">
    <property type="entry name" value="BETA-UREIDOPROPIONASE"/>
    <property type="match status" value="1"/>
</dbReference>
<dbReference type="EMBL" id="CP036433">
    <property type="protein sequence ID" value="QDU96157.1"/>
    <property type="molecule type" value="Genomic_DNA"/>
</dbReference>
<dbReference type="InterPro" id="IPR003010">
    <property type="entry name" value="C-N_Hydrolase"/>
</dbReference>
<name>A0A518DWE7_9BACT</name>
<feature type="domain" description="CN hydrolase" evidence="2">
    <location>
        <begin position="7"/>
        <end position="245"/>
    </location>
</feature>
<dbReference type="PANTHER" id="PTHR43674">
    <property type="entry name" value="NITRILASE C965.09-RELATED"/>
    <property type="match status" value="1"/>
</dbReference>
<dbReference type="Pfam" id="PF00795">
    <property type="entry name" value="CN_hydrolase"/>
    <property type="match status" value="1"/>
</dbReference>
<dbReference type="KEGG" id="lcre:Pla8534_39760"/>
<organism evidence="3 4">
    <name type="scientific">Lignipirellula cremea</name>
    <dbReference type="NCBI Taxonomy" id="2528010"/>
    <lineage>
        <taxon>Bacteria</taxon>
        <taxon>Pseudomonadati</taxon>
        <taxon>Planctomycetota</taxon>
        <taxon>Planctomycetia</taxon>
        <taxon>Pirellulales</taxon>
        <taxon>Pirellulaceae</taxon>
        <taxon>Lignipirellula</taxon>
    </lineage>
</organism>
<evidence type="ECO:0000259" key="2">
    <source>
        <dbReference type="PROSITE" id="PS50263"/>
    </source>
</evidence>
<keyword evidence="1 3" id="KW-0378">Hydrolase</keyword>
<gene>
    <name evidence="3" type="ORF">Pla8534_39760</name>
</gene>
<keyword evidence="4" id="KW-1185">Reference proteome</keyword>
<dbReference type="InterPro" id="IPR036526">
    <property type="entry name" value="C-N_Hydrolase_sf"/>
</dbReference>
<dbReference type="InterPro" id="IPR050345">
    <property type="entry name" value="Aliph_Amidase/BUP"/>
</dbReference>
<dbReference type="OrthoDB" id="2826359at2"/>
<evidence type="ECO:0000256" key="1">
    <source>
        <dbReference type="ARBA" id="ARBA00022801"/>
    </source>
</evidence>
<dbReference type="CDD" id="cd07197">
    <property type="entry name" value="nitrilase"/>
    <property type="match status" value="1"/>
</dbReference>
<evidence type="ECO:0000313" key="3">
    <source>
        <dbReference type="EMBL" id="QDU96157.1"/>
    </source>
</evidence>